<keyword evidence="2" id="KW-1185">Reference proteome</keyword>
<sequence length="71" mass="8053">MFKFANACRYVHPAPAHILMRPYPFQAPRRTTSGPAVPKFRYARSPARLLPYGSDKIAPWATPDARALPTW</sequence>
<name>A0A2H3JQM9_WOLCO</name>
<reference evidence="1 2" key="1">
    <citation type="journal article" date="2012" name="Science">
        <title>The Paleozoic origin of enzymatic lignin decomposition reconstructed from 31 fungal genomes.</title>
        <authorList>
            <person name="Floudas D."/>
            <person name="Binder M."/>
            <person name="Riley R."/>
            <person name="Barry K."/>
            <person name="Blanchette R.A."/>
            <person name="Henrissat B."/>
            <person name="Martinez A.T."/>
            <person name="Otillar R."/>
            <person name="Spatafora J.W."/>
            <person name="Yadav J.S."/>
            <person name="Aerts A."/>
            <person name="Benoit I."/>
            <person name="Boyd A."/>
            <person name="Carlson A."/>
            <person name="Copeland A."/>
            <person name="Coutinho P.M."/>
            <person name="de Vries R.P."/>
            <person name="Ferreira P."/>
            <person name="Findley K."/>
            <person name="Foster B."/>
            <person name="Gaskell J."/>
            <person name="Glotzer D."/>
            <person name="Gorecki P."/>
            <person name="Heitman J."/>
            <person name="Hesse C."/>
            <person name="Hori C."/>
            <person name="Igarashi K."/>
            <person name="Jurgens J.A."/>
            <person name="Kallen N."/>
            <person name="Kersten P."/>
            <person name="Kohler A."/>
            <person name="Kuees U."/>
            <person name="Kumar T.K.A."/>
            <person name="Kuo A."/>
            <person name="LaButti K."/>
            <person name="Larrondo L.F."/>
            <person name="Lindquist E."/>
            <person name="Ling A."/>
            <person name="Lombard V."/>
            <person name="Lucas S."/>
            <person name="Lundell T."/>
            <person name="Martin R."/>
            <person name="McLaughlin D.J."/>
            <person name="Morgenstern I."/>
            <person name="Morin E."/>
            <person name="Murat C."/>
            <person name="Nagy L.G."/>
            <person name="Nolan M."/>
            <person name="Ohm R.A."/>
            <person name="Patyshakuliyeva A."/>
            <person name="Rokas A."/>
            <person name="Ruiz-Duenas F.J."/>
            <person name="Sabat G."/>
            <person name="Salamov A."/>
            <person name="Samejima M."/>
            <person name="Schmutz J."/>
            <person name="Slot J.C."/>
            <person name="St John F."/>
            <person name="Stenlid J."/>
            <person name="Sun H."/>
            <person name="Sun S."/>
            <person name="Syed K."/>
            <person name="Tsang A."/>
            <person name="Wiebenga A."/>
            <person name="Young D."/>
            <person name="Pisabarro A."/>
            <person name="Eastwood D.C."/>
            <person name="Martin F."/>
            <person name="Cullen D."/>
            <person name="Grigoriev I.V."/>
            <person name="Hibbett D.S."/>
        </authorList>
    </citation>
    <scope>NUCLEOTIDE SEQUENCE [LARGE SCALE GENOMIC DNA]</scope>
    <source>
        <strain evidence="1 2">MD-104</strain>
    </source>
</reference>
<dbReference type="AlphaFoldDB" id="A0A2H3JQM9"/>
<accession>A0A2H3JQM9</accession>
<organism evidence="1 2">
    <name type="scientific">Wolfiporia cocos (strain MD-104)</name>
    <name type="common">Brown rot fungus</name>
    <dbReference type="NCBI Taxonomy" id="742152"/>
    <lineage>
        <taxon>Eukaryota</taxon>
        <taxon>Fungi</taxon>
        <taxon>Dikarya</taxon>
        <taxon>Basidiomycota</taxon>
        <taxon>Agaricomycotina</taxon>
        <taxon>Agaricomycetes</taxon>
        <taxon>Polyporales</taxon>
        <taxon>Phaeolaceae</taxon>
        <taxon>Wolfiporia</taxon>
    </lineage>
</organism>
<dbReference type="EMBL" id="KB467942">
    <property type="protein sequence ID" value="PCH38317.1"/>
    <property type="molecule type" value="Genomic_DNA"/>
</dbReference>
<dbReference type="Proteomes" id="UP000218811">
    <property type="component" value="Unassembled WGS sequence"/>
</dbReference>
<gene>
    <name evidence="1" type="ORF">WOLCODRAFT_142501</name>
</gene>
<protein>
    <submittedName>
        <fullName evidence="1">Uncharacterized protein</fullName>
    </submittedName>
</protein>
<evidence type="ECO:0000313" key="2">
    <source>
        <dbReference type="Proteomes" id="UP000218811"/>
    </source>
</evidence>
<evidence type="ECO:0000313" key="1">
    <source>
        <dbReference type="EMBL" id="PCH38317.1"/>
    </source>
</evidence>
<proteinExistence type="predicted"/>